<dbReference type="InterPro" id="IPR035979">
    <property type="entry name" value="RBD_domain_sf"/>
</dbReference>
<dbReference type="PROSITE" id="PS50102">
    <property type="entry name" value="RRM"/>
    <property type="match status" value="1"/>
</dbReference>
<feature type="region of interest" description="Disordered" evidence="2">
    <location>
        <begin position="149"/>
        <end position="196"/>
    </location>
</feature>
<feature type="compositionally biased region" description="Low complexity" evidence="2">
    <location>
        <begin position="654"/>
        <end position="664"/>
    </location>
</feature>
<dbReference type="Proteomes" id="UP000027265">
    <property type="component" value="Unassembled WGS sequence"/>
</dbReference>
<feature type="compositionally biased region" description="Basic and acidic residues" evidence="2">
    <location>
        <begin position="1"/>
        <end position="10"/>
    </location>
</feature>
<dbReference type="GO" id="GO:0005654">
    <property type="term" value="C:nucleoplasm"/>
    <property type="evidence" value="ECO:0007669"/>
    <property type="project" value="TreeGrafter"/>
</dbReference>
<feature type="compositionally biased region" description="Low complexity" evidence="2">
    <location>
        <begin position="179"/>
        <end position="192"/>
    </location>
</feature>
<dbReference type="Pfam" id="PF04146">
    <property type="entry name" value="YTH"/>
    <property type="match status" value="1"/>
</dbReference>
<evidence type="ECO:0000256" key="2">
    <source>
        <dbReference type="SAM" id="MobiDB-lite"/>
    </source>
</evidence>
<feature type="domain" description="YTH" evidence="4">
    <location>
        <begin position="776"/>
        <end position="918"/>
    </location>
</feature>
<evidence type="ECO:0000259" key="3">
    <source>
        <dbReference type="PROSITE" id="PS50102"/>
    </source>
</evidence>
<dbReference type="InterPro" id="IPR012677">
    <property type="entry name" value="Nucleotide-bd_a/b_plait_sf"/>
</dbReference>
<feature type="compositionally biased region" description="Basic and acidic residues" evidence="2">
    <location>
        <begin position="803"/>
        <end position="817"/>
    </location>
</feature>
<dbReference type="SUPFAM" id="SSF54928">
    <property type="entry name" value="RNA-binding domain, RBD"/>
    <property type="match status" value="1"/>
</dbReference>
<feature type="region of interest" description="Disordered" evidence="2">
    <location>
        <begin position="1"/>
        <end position="110"/>
    </location>
</feature>
<dbReference type="InParanoid" id="A0A067QJF3"/>
<dbReference type="OrthoDB" id="6103986at2759"/>
<name>A0A067QJF3_9AGAM</name>
<evidence type="ECO:0000256" key="1">
    <source>
        <dbReference type="PROSITE-ProRule" id="PRU00176"/>
    </source>
</evidence>
<gene>
    <name evidence="5" type="ORF">JAAARDRAFT_54644</name>
</gene>
<keyword evidence="1" id="KW-0694">RNA-binding</keyword>
<feature type="compositionally biased region" description="Polar residues" evidence="2">
    <location>
        <begin position="945"/>
        <end position="959"/>
    </location>
</feature>
<dbReference type="PANTHER" id="PTHR12357:SF3">
    <property type="entry name" value="YTH DOMAIN-CONTAINING PROTEIN 1"/>
    <property type="match status" value="1"/>
</dbReference>
<dbReference type="InterPro" id="IPR045168">
    <property type="entry name" value="YTH_prot"/>
</dbReference>
<feature type="compositionally biased region" description="Low complexity" evidence="2">
    <location>
        <begin position="149"/>
        <end position="164"/>
    </location>
</feature>
<evidence type="ECO:0000313" key="5">
    <source>
        <dbReference type="EMBL" id="KDQ62751.1"/>
    </source>
</evidence>
<feature type="region of interest" description="Disordered" evidence="2">
    <location>
        <begin position="782"/>
        <end position="824"/>
    </location>
</feature>
<feature type="region of interest" description="Disordered" evidence="2">
    <location>
        <begin position="278"/>
        <end position="366"/>
    </location>
</feature>
<feature type="region of interest" description="Disordered" evidence="2">
    <location>
        <begin position="500"/>
        <end position="569"/>
    </location>
</feature>
<feature type="compositionally biased region" description="Low complexity" evidence="2">
    <location>
        <begin position="13"/>
        <end position="32"/>
    </location>
</feature>
<feature type="compositionally biased region" description="Polar residues" evidence="2">
    <location>
        <begin position="84"/>
        <end position="95"/>
    </location>
</feature>
<dbReference type="GO" id="GO:0000381">
    <property type="term" value="P:regulation of alternative mRNA splicing, via spliceosome"/>
    <property type="evidence" value="ECO:0007669"/>
    <property type="project" value="TreeGrafter"/>
</dbReference>
<dbReference type="STRING" id="933084.A0A067QJF3"/>
<protein>
    <recommendedName>
        <fullName evidence="7">YTH domain-containing protein</fullName>
    </recommendedName>
</protein>
<feature type="region of interest" description="Disordered" evidence="2">
    <location>
        <begin position="650"/>
        <end position="748"/>
    </location>
</feature>
<feature type="compositionally biased region" description="Low complexity" evidence="2">
    <location>
        <begin position="560"/>
        <end position="569"/>
    </location>
</feature>
<feature type="compositionally biased region" description="Polar residues" evidence="2">
    <location>
        <begin position="333"/>
        <end position="348"/>
    </location>
</feature>
<evidence type="ECO:0008006" key="7">
    <source>
        <dbReference type="Google" id="ProtNLM"/>
    </source>
</evidence>
<dbReference type="InterPro" id="IPR007275">
    <property type="entry name" value="YTH_domain"/>
</dbReference>
<dbReference type="Gene3D" id="3.10.590.10">
    <property type="entry name" value="ph1033 like domains"/>
    <property type="match status" value="2"/>
</dbReference>
<dbReference type="PROSITE" id="PS50882">
    <property type="entry name" value="YTH"/>
    <property type="match status" value="2"/>
</dbReference>
<evidence type="ECO:0000259" key="4">
    <source>
        <dbReference type="PROSITE" id="PS50882"/>
    </source>
</evidence>
<keyword evidence="6" id="KW-1185">Reference proteome</keyword>
<dbReference type="CDD" id="cd21134">
    <property type="entry name" value="YTH"/>
    <property type="match status" value="2"/>
</dbReference>
<sequence>MPVESGKGDDQDLSSAAQSSSSDAGRPSGSSRQRPNSQATSARRPPPRQPYLAPPGPPFLRPSPSETLQSPPTGPSRFHPPPTQFQQPRPSSFTPQGGYGGPYALSPPAPGALAHSPPYAYNHGYPHPGSYVHDTTMISPNHHISYPSGSLPSIIPHHSSPGPSGVYGHHITPSPPSRSPLSSPSAPSGPYPNQSQYYSPMSTPPFSYAQQSFTASAQMYQAPYTPSPFHQSYVHSPEQETPGWWYMHPSGAMTPSQFEHVQSPYIGQYGLGYPSFTRPDVDSFGRPTPTGPSPIYPSLGRRPQLPSAQPVVAPPAPASAPPSYVPPDSPHPTTISEPSGHSGPSNRSSAERAVARRPHHPNPPVQRSEWVMWVGNVPSDATYEELWRVFNERRAIPSGNDPPFPEGIHPQEHLFGGVSSMYLIGRSNCAFVNFDSEDHLHSAIARFNGQPLRIHDPKCPRLVCRVRGKEDDLKAGVGAQRGTGLHVKWIKDSKGKMKEAAVGLGSSKPGADEPATSESDNAPTSSSASSSLDTHARRFASMSLSSDEEGPNRKPQPKNSSSGSYASTNSSILSRHFPKRYFILKSLTQFDLDLSVEKGLWATQKHNEAILDQAFRTSQDVYLIFGVNKSGEFYGYARMAGPILRGEQRVPWASRTDSSPSSQRGSRRSDPVQEDPDGISQTQRPPSYITGHVVDQSPLPVSPSGKQIRQQPQPPRSSSPNRDILSAPAEMDHRHRGMSTKTPPPKMSLDYQKLRPVAAILSAQGPPDDFELDHDAPIAAMRDHHRSGQGSSSSSRDVPTDSDGVKRVDMISKEERGASAPLQTVAEEEEQIFGAGAAVTPAADGTPNPVGGRDGTGTNAPPEGWGESFRVDWIRSTRLPFWRTRHLRNPWNHDREVKVSRDGTELEPGVGQMLLEEWDRPDPPQSPVGFKYPGRRAGGEPKAASTGTSSVFGKKQTGS</sequence>
<evidence type="ECO:0000313" key="6">
    <source>
        <dbReference type="Proteomes" id="UP000027265"/>
    </source>
</evidence>
<dbReference type="EMBL" id="KL197711">
    <property type="protein sequence ID" value="KDQ62751.1"/>
    <property type="molecule type" value="Genomic_DNA"/>
</dbReference>
<reference evidence="6" key="1">
    <citation type="journal article" date="2014" name="Proc. Natl. Acad. Sci. U.S.A.">
        <title>Extensive sampling of basidiomycete genomes demonstrates inadequacy of the white-rot/brown-rot paradigm for wood decay fungi.</title>
        <authorList>
            <person name="Riley R."/>
            <person name="Salamov A.A."/>
            <person name="Brown D.W."/>
            <person name="Nagy L.G."/>
            <person name="Floudas D."/>
            <person name="Held B.W."/>
            <person name="Levasseur A."/>
            <person name="Lombard V."/>
            <person name="Morin E."/>
            <person name="Otillar R."/>
            <person name="Lindquist E.A."/>
            <person name="Sun H."/>
            <person name="LaButti K.M."/>
            <person name="Schmutz J."/>
            <person name="Jabbour D."/>
            <person name="Luo H."/>
            <person name="Baker S.E."/>
            <person name="Pisabarro A.G."/>
            <person name="Walton J.D."/>
            <person name="Blanchette R.A."/>
            <person name="Henrissat B."/>
            <person name="Martin F."/>
            <person name="Cullen D."/>
            <person name="Hibbett D.S."/>
            <person name="Grigoriev I.V."/>
        </authorList>
    </citation>
    <scope>NUCLEOTIDE SEQUENCE [LARGE SCALE GENOMIC DNA]</scope>
    <source>
        <strain evidence="6">MUCL 33604</strain>
    </source>
</reference>
<dbReference type="Gene3D" id="3.30.70.330">
    <property type="match status" value="1"/>
</dbReference>
<organism evidence="5 6">
    <name type="scientific">Jaapia argillacea MUCL 33604</name>
    <dbReference type="NCBI Taxonomy" id="933084"/>
    <lineage>
        <taxon>Eukaryota</taxon>
        <taxon>Fungi</taxon>
        <taxon>Dikarya</taxon>
        <taxon>Basidiomycota</taxon>
        <taxon>Agaricomycotina</taxon>
        <taxon>Agaricomycetes</taxon>
        <taxon>Agaricomycetidae</taxon>
        <taxon>Jaapiales</taxon>
        <taxon>Jaapiaceae</taxon>
        <taxon>Jaapia</taxon>
    </lineage>
</organism>
<dbReference type="InterPro" id="IPR000504">
    <property type="entry name" value="RRM_dom"/>
</dbReference>
<feature type="compositionally biased region" description="Pro residues" evidence="2">
    <location>
        <begin position="47"/>
        <end position="61"/>
    </location>
</feature>
<feature type="compositionally biased region" description="Low complexity" evidence="2">
    <location>
        <begin position="517"/>
        <end position="531"/>
    </location>
</feature>
<proteinExistence type="predicted"/>
<dbReference type="PANTHER" id="PTHR12357">
    <property type="entry name" value="YTH YT521-B HOMOLOGY DOMAIN-CONTAINING"/>
    <property type="match status" value="1"/>
</dbReference>
<feature type="compositionally biased region" description="Pro residues" evidence="2">
    <location>
        <begin position="72"/>
        <end position="83"/>
    </location>
</feature>
<dbReference type="GO" id="GO:0003729">
    <property type="term" value="F:mRNA binding"/>
    <property type="evidence" value="ECO:0007669"/>
    <property type="project" value="TreeGrafter"/>
</dbReference>
<dbReference type="CDD" id="cd00590">
    <property type="entry name" value="RRM_SF"/>
    <property type="match status" value="1"/>
</dbReference>
<accession>A0A067QJF3</accession>
<feature type="domain" description="RRM" evidence="3">
    <location>
        <begin position="370"/>
        <end position="459"/>
    </location>
</feature>
<feature type="region of interest" description="Disordered" evidence="2">
    <location>
        <begin position="915"/>
        <end position="959"/>
    </location>
</feature>
<feature type="compositionally biased region" description="Pro residues" evidence="2">
    <location>
        <begin position="312"/>
        <end position="330"/>
    </location>
</feature>
<dbReference type="GO" id="GO:1990247">
    <property type="term" value="F:N6-methyladenosine-containing RNA reader activity"/>
    <property type="evidence" value="ECO:0007669"/>
    <property type="project" value="TreeGrafter"/>
</dbReference>
<dbReference type="HOGENOM" id="CLU_011694_1_0_1"/>
<feature type="region of interest" description="Disordered" evidence="2">
    <location>
        <begin position="839"/>
        <end position="864"/>
    </location>
</feature>
<feature type="domain" description="YTH" evidence="4">
    <location>
        <begin position="579"/>
        <end position="720"/>
    </location>
</feature>
<dbReference type="GO" id="GO:0000398">
    <property type="term" value="P:mRNA splicing, via spliceosome"/>
    <property type="evidence" value="ECO:0007669"/>
    <property type="project" value="TreeGrafter"/>
</dbReference>
<dbReference type="AlphaFoldDB" id="A0A067QJF3"/>